<dbReference type="AlphaFoldDB" id="A0A2N0TSL2"/>
<dbReference type="InterPro" id="IPR029018">
    <property type="entry name" value="Hex-like_dom2"/>
</dbReference>
<keyword evidence="5" id="KW-1185">Reference proteome</keyword>
<dbReference type="InterPro" id="IPR031924">
    <property type="entry name" value="GH115"/>
</dbReference>
<evidence type="ECO:0000256" key="1">
    <source>
        <dbReference type="ARBA" id="ARBA00022801"/>
    </source>
</evidence>
<dbReference type="Gene3D" id="3.20.20.520">
    <property type="entry name" value="Glycosyl hydrolase family 115"/>
    <property type="match status" value="1"/>
</dbReference>
<dbReference type="Pfam" id="PF15979">
    <property type="entry name" value="Glyco_hydro_115"/>
    <property type="match status" value="1"/>
</dbReference>
<keyword evidence="1" id="KW-0378">Hydrolase</keyword>
<dbReference type="RefSeq" id="WP_079712301.1">
    <property type="nucleotide sequence ID" value="NZ_FUZC01000003.1"/>
</dbReference>
<reference evidence="4 5" key="1">
    <citation type="submission" date="2015-10" db="EMBL/GenBank/DDBJ databases">
        <title>Draft genome sequence of Salegentibacter salinarum KCTC 12975.</title>
        <authorList>
            <person name="Lin W."/>
            <person name="Zheng Q."/>
        </authorList>
    </citation>
    <scope>NUCLEOTIDE SEQUENCE [LARGE SCALE GENOMIC DNA]</scope>
    <source>
        <strain evidence="4 5">KCTC 12975</strain>
    </source>
</reference>
<organism evidence="4 5">
    <name type="scientific">Salegentibacter salinarum</name>
    <dbReference type="NCBI Taxonomy" id="447422"/>
    <lineage>
        <taxon>Bacteria</taxon>
        <taxon>Pseudomonadati</taxon>
        <taxon>Bacteroidota</taxon>
        <taxon>Flavobacteriia</taxon>
        <taxon>Flavobacteriales</taxon>
        <taxon>Flavobacteriaceae</taxon>
        <taxon>Salegentibacter</taxon>
    </lineage>
</organism>
<comment type="caution">
    <text evidence="4">The sequence shown here is derived from an EMBL/GenBank/DDBJ whole genome shotgun (WGS) entry which is preliminary data.</text>
</comment>
<dbReference type="InterPro" id="IPR041437">
    <property type="entry name" value="GH115_C"/>
</dbReference>
<evidence type="ECO:0000313" key="4">
    <source>
        <dbReference type="EMBL" id="PKD17715.1"/>
    </source>
</evidence>
<dbReference type="Proteomes" id="UP000232673">
    <property type="component" value="Unassembled WGS sequence"/>
</dbReference>
<proteinExistence type="predicted"/>
<dbReference type="InterPro" id="IPR042301">
    <property type="entry name" value="GH115_sf"/>
</dbReference>
<dbReference type="GO" id="GO:0005975">
    <property type="term" value="P:carbohydrate metabolic process"/>
    <property type="evidence" value="ECO:0007669"/>
    <property type="project" value="UniProtKB-ARBA"/>
</dbReference>
<dbReference type="SUPFAM" id="SSF55545">
    <property type="entry name" value="beta-N-acetylhexosaminidase-like domain"/>
    <property type="match status" value="1"/>
</dbReference>
<dbReference type="Gene3D" id="3.30.379.10">
    <property type="entry name" value="Chitobiase/beta-hexosaminidase domain 2-like"/>
    <property type="match status" value="1"/>
</dbReference>
<feature type="coiled-coil region" evidence="2">
    <location>
        <begin position="332"/>
        <end position="359"/>
    </location>
</feature>
<name>A0A2N0TSL2_9FLAO</name>
<evidence type="ECO:0000256" key="2">
    <source>
        <dbReference type="SAM" id="Coils"/>
    </source>
</evidence>
<evidence type="ECO:0000313" key="5">
    <source>
        <dbReference type="Proteomes" id="UP000232673"/>
    </source>
</evidence>
<dbReference type="EMBL" id="LKTS01000034">
    <property type="protein sequence ID" value="PKD17715.1"/>
    <property type="molecule type" value="Genomic_DNA"/>
</dbReference>
<sequence>MRFKSIKRIRDFRALQKPGLFLFLVFLFPKLYSQDTQFEIFTGTPEFSILYDKKGSPLDSISASLLAEDIYKVSHKKPLVTTDVNKTKGNTIVIGQLNSDLISKFVGSNDLPRKFKNQNESFLHKVVKDEAKKILVVAGTDPRGTAYGVFELSEKIGVSPWYWWADVPVKKQKEIIIEQEEFYSKEPSVEFRGIFLNDEDWGLQPWAEKTFEPEVGDIGPKTYAKIFELLLRLKANTIWPAMHPSTKAFFHYQGNPEMAEKYQIVIGTSHAEPMLRNNVDEWDKEPMGSFNYLSNKENVYKYWEERVKETKDIDAIYTLGMRGIHDSGMEGVKGIEEAKANLQNVLKDQRKLLKTYSSKEVTGVPQAFTVYKEVLDVYDHGLELPEDVTIVWTDDNYGYIRRLGNEEERARKGGGGVYYHASYWGRPHDYQWLSTTHPALIRNEMMKAYKNNSRKMWILNVGDLKPAEYNMQLFMDMAYDIEKFEEPEYVDKHMQDFYSNAFGKAKGKPIANIKKEYYNLAFERKPEFMGWSQTEPTTKIDTTAYTPFSWGDEINRRIDSYEALEEKTEKIQHQIPEVTRDAYFQLVHYPVKAASFMNKKFLYRDLALKYLKQNRLIVKKYKNLSHTYYDSIASITRRYNEEVSGGKWKGMMDMAPRKLPVFDKPEISFYLDPNYSTAAGISVENASGVEDLQLPAFYENSPQNHFFDIYLKQPKSVKWSVQNVPSWLQLSETKGNLTKDGITEKRITVAVDWQKWRQVNRPKNAELNPRLGKRRHKINMQLRSYKLAETGENIFTEQNGLVVIYAENYSGKTDRDEFKWERIPGLGYSRNLMQSFPLTGKPLDTLQLQEKSPYLEYTLYTESLTKNAELVLHALPTHPLTNEHGMRIGVQWNDGPVEIVDFRTYGRSEEWKQNVLRNLAKVHIPVEIQEAGKQILKIYMVDQGVALDFIYVNLQDQSLPYSLLPETRFN</sequence>
<dbReference type="Pfam" id="PF17829">
    <property type="entry name" value="GH115_C"/>
    <property type="match status" value="1"/>
</dbReference>
<dbReference type="GO" id="GO:0016787">
    <property type="term" value="F:hydrolase activity"/>
    <property type="evidence" value="ECO:0007669"/>
    <property type="project" value="UniProtKB-KW"/>
</dbReference>
<dbReference type="Gene3D" id="1.20.58.2150">
    <property type="match status" value="1"/>
</dbReference>
<dbReference type="PANTHER" id="PTHR37842:SF2">
    <property type="entry name" value="GYLCOSYL HYDROLASE 115 C-TERMINAL DOMAIN-CONTAINING PROTEIN"/>
    <property type="match status" value="1"/>
</dbReference>
<feature type="domain" description="Gylcosyl hydrolase 115 C-terminal" evidence="3">
    <location>
        <begin position="795"/>
        <end position="963"/>
    </location>
</feature>
<accession>A0A2N0TSL2</accession>
<gene>
    <name evidence="4" type="ORF">APR41_05785</name>
</gene>
<dbReference type="OrthoDB" id="8727830at2"/>
<evidence type="ECO:0000259" key="3">
    <source>
        <dbReference type="Pfam" id="PF17829"/>
    </source>
</evidence>
<dbReference type="PANTHER" id="PTHR37842">
    <property type="match status" value="1"/>
</dbReference>
<dbReference type="Gene3D" id="2.60.120.1620">
    <property type="match status" value="1"/>
</dbReference>
<keyword evidence="2" id="KW-0175">Coiled coil</keyword>
<dbReference type="STRING" id="447422.SAMN05660903_01178"/>
<protein>
    <recommendedName>
        <fullName evidence="3">Gylcosyl hydrolase 115 C-terminal domain-containing protein</fullName>
    </recommendedName>
</protein>